<protein>
    <submittedName>
        <fullName evidence="1">Uncharacterized protein</fullName>
    </submittedName>
</protein>
<organism evidence="1">
    <name type="scientific">marine metagenome</name>
    <dbReference type="NCBI Taxonomy" id="408172"/>
    <lineage>
        <taxon>unclassified sequences</taxon>
        <taxon>metagenomes</taxon>
        <taxon>ecological metagenomes</taxon>
    </lineage>
</organism>
<dbReference type="AlphaFoldDB" id="A0A382HV75"/>
<gene>
    <name evidence="1" type="ORF">METZ01_LOCUS243933</name>
</gene>
<accession>A0A382HV75</accession>
<name>A0A382HV75_9ZZZZ</name>
<evidence type="ECO:0000313" key="1">
    <source>
        <dbReference type="EMBL" id="SVB91079.1"/>
    </source>
</evidence>
<sequence length="85" mass="8928">MAYKIKGEMITGALGASIVPQLDSSGASLVYITVSSAQDVVHSSGGQVIGRIHLMANQSITLTKQPLDTIDIAGDAFVTPIAYHW</sequence>
<reference evidence="1" key="1">
    <citation type="submission" date="2018-05" db="EMBL/GenBank/DDBJ databases">
        <authorList>
            <person name="Lanie J.A."/>
            <person name="Ng W.-L."/>
            <person name="Kazmierczak K.M."/>
            <person name="Andrzejewski T.M."/>
            <person name="Davidsen T.M."/>
            <person name="Wayne K.J."/>
            <person name="Tettelin H."/>
            <person name="Glass J.I."/>
            <person name="Rusch D."/>
            <person name="Podicherti R."/>
            <person name="Tsui H.-C.T."/>
            <person name="Winkler M.E."/>
        </authorList>
    </citation>
    <scope>NUCLEOTIDE SEQUENCE</scope>
</reference>
<dbReference type="EMBL" id="UINC01063437">
    <property type="protein sequence ID" value="SVB91079.1"/>
    <property type="molecule type" value="Genomic_DNA"/>
</dbReference>
<proteinExistence type="predicted"/>